<organism evidence="2 3">
    <name type="scientific">Acinetobacter pseudolwoffii</name>
    <dbReference type="NCBI Taxonomy" id="2053287"/>
    <lineage>
        <taxon>Bacteria</taxon>
        <taxon>Pseudomonadati</taxon>
        <taxon>Pseudomonadota</taxon>
        <taxon>Gammaproteobacteria</taxon>
        <taxon>Moraxellales</taxon>
        <taxon>Moraxellaceae</taxon>
        <taxon>Acinetobacter</taxon>
    </lineage>
</organism>
<sequence>MRSGASQERHLAEPYSHRKTRQPASTGKFVAKTIIFNLAVQYTAFLKQLQLTFLPVKYNHEFKKENANMGLFIRRESILE</sequence>
<name>A0A2H9UJF4_9GAMM</name>
<dbReference type="AlphaFoldDB" id="A0A2H9UJF4"/>
<evidence type="ECO:0000313" key="3">
    <source>
        <dbReference type="Proteomes" id="UP000242351"/>
    </source>
</evidence>
<feature type="region of interest" description="Disordered" evidence="1">
    <location>
        <begin position="1"/>
        <end position="25"/>
    </location>
</feature>
<evidence type="ECO:0000256" key="1">
    <source>
        <dbReference type="SAM" id="MobiDB-lite"/>
    </source>
</evidence>
<evidence type="ECO:0000313" key="2">
    <source>
        <dbReference type="EMBL" id="PJI31837.1"/>
    </source>
</evidence>
<reference evidence="2 3" key="1">
    <citation type="submission" date="2017-11" db="EMBL/GenBank/DDBJ databases">
        <authorList>
            <person name="Han C.G."/>
        </authorList>
    </citation>
    <scope>NUCLEOTIDE SEQUENCE [LARGE SCALE GENOMIC DNA]</scope>
    <source>
        <strain evidence="2 3">ANC 5347</strain>
    </source>
</reference>
<dbReference type="RefSeq" id="WP_100357962.1">
    <property type="nucleotide sequence ID" value="NZ_PGOZ01000016.1"/>
</dbReference>
<dbReference type="EMBL" id="PGOZ01000016">
    <property type="protein sequence ID" value="PJI31837.1"/>
    <property type="molecule type" value="Genomic_DNA"/>
</dbReference>
<dbReference type="Proteomes" id="UP000242351">
    <property type="component" value="Unassembled WGS sequence"/>
</dbReference>
<comment type="caution">
    <text evidence="2">The sequence shown here is derived from an EMBL/GenBank/DDBJ whole genome shotgun (WGS) entry which is preliminary data.</text>
</comment>
<protein>
    <submittedName>
        <fullName evidence="2">Uncharacterized protein</fullName>
    </submittedName>
</protein>
<gene>
    <name evidence="2" type="ORF">CU320_11800</name>
</gene>
<reference evidence="2 3" key="2">
    <citation type="submission" date="2017-12" db="EMBL/GenBank/DDBJ databases">
        <title>Revising the taxonomy of the Acinetobacter lwoffii group: the description of Acinetobacter pseudolwoffii sp. nov. and emended description of Acinetobacter lwoffii.</title>
        <authorList>
            <person name="Nemec A."/>
        </authorList>
    </citation>
    <scope>NUCLEOTIDE SEQUENCE [LARGE SCALE GENOMIC DNA]</scope>
    <source>
        <strain evidence="2 3">ANC 5347</strain>
    </source>
</reference>
<accession>A0A2H9UJF4</accession>
<proteinExistence type="predicted"/>
<feature type="compositionally biased region" description="Basic and acidic residues" evidence="1">
    <location>
        <begin position="7"/>
        <end position="16"/>
    </location>
</feature>